<dbReference type="Gene3D" id="1.20.950.20">
    <property type="entry name" value="Transmembrane di-heme cytochromes, Chain C"/>
    <property type="match status" value="1"/>
</dbReference>
<dbReference type="InterPro" id="IPR052168">
    <property type="entry name" value="Cytochrome_b561_oxidase"/>
</dbReference>
<evidence type="ECO:0000256" key="13">
    <source>
        <dbReference type="SAM" id="Phobius"/>
    </source>
</evidence>
<evidence type="ECO:0000256" key="11">
    <source>
        <dbReference type="ARBA" id="ARBA00023136"/>
    </source>
</evidence>
<comment type="cofactor">
    <cofactor evidence="1">
        <name>heme b</name>
        <dbReference type="ChEBI" id="CHEBI:60344"/>
    </cofactor>
</comment>
<comment type="subcellular location">
    <subcellularLocation>
        <location evidence="2">Cell membrane</location>
        <topology evidence="2">Multi-pass membrane protein</topology>
    </subcellularLocation>
</comment>
<dbReference type="GO" id="GO:0022904">
    <property type="term" value="P:respiratory electron transport chain"/>
    <property type="evidence" value="ECO:0007669"/>
    <property type="project" value="InterPro"/>
</dbReference>
<evidence type="ECO:0000256" key="5">
    <source>
        <dbReference type="ARBA" id="ARBA00022617"/>
    </source>
</evidence>
<comment type="similarity">
    <text evidence="12">Belongs to the cytochrome b561 family.</text>
</comment>
<evidence type="ECO:0000256" key="1">
    <source>
        <dbReference type="ARBA" id="ARBA00001970"/>
    </source>
</evidence>
<evidence type="ECO:0000259" key="14">
    <source>
        <dbReference type="Pfam" id="PF01292"/>
    </source>
</evidence>
<dbReference type="SUPFAM" id="SSF81342">
    <property type="entry name" value="Transmembrane di-heme cytochromes"/>
    <property type="match status" value="1"/>
</dbReference>
<evidence type="ECO:0000313" key="16">
    <source>
        <dbReference type="Proteomes" id="UP000434582"/>
    </source>
</evidence>
<reference evidence="15 16" key="1">
    <citation type="submission" date="2019-10" db="EMBL/GenBank/DDBJ databases">
        <title>Draft whole-genome sequence of the purple nonsulfur photosynthetic bacterium Roseospira navarrensis DSM 15114.</title>
        <authorList>
            <person name="Kyndt J.A."/>
            <person name="Meyer T.E."/>
        </authorList>
    </citation>
    <scope>NUCLEOTIDE SEQUENCE [LARGE SCALE GENOMIC DNA]</scope>
    <source>
        <strain evidence="15 16">DSM 15114</strain>
    </source>
</reference>
<evidence type="ECO:0000256" key="9">
    <source>
        <dbReference type="ARBA" id="ARBA00022989"/>
    </source>
</evidence>
<evidence type="ECO:0000256" key="7">
    <source>
        <dbReference type="ARBA" id="ARBA00022723"/>
    </source>
</evidence>
<dbReference type="GO" id="GO:0046872">
    <property type="term" value="F:metal ion binding"/>
    <property type="evidence" value="ECO:0007669"/>
    <property type="project" value="UniProtKB-KW"/>
</dbReference>
<dbReference type="InterPro" id="IPR011577">
    <property type="entry name" value="Cyt_b561_bac/Ni-Hgenase"/>
</dbReference>
<feature type="domain" description="Cytochrome b561 bacterial/Ni-hydrogenase" evidence="14">
    <location>
        <begin position="9"/>
        <end position="178"/>
    </location>
</feature>
<keyword evidence="8" id="KW-0249">Electron transport</keyword>
<proteinExistence type="inferred from homology"/>
<feature type="transmembrane region" description="Helical" evidence="13">
    <location>
        <begin position="54"/>
        <end position="71"/>
    </location>
</feature>
<dbReference type="EMBL" id="WIVE01000070">
    <property type="protein sequence ID" value="MQX38100.1"/>
    <property type="molecule type" value="Genomic_DNA"/>
</dbReference>
<dbReference type="OrthoDB" id="1247465at2"/>
<dbReference type="AlphaFoldDB" id="A0A7X1ZIZ3"/>
<dbReference type="GO" id="GO:0020037">
    <property type="term" value="F:heme binding"/>
    <property type="evidence" value="ECO:0007669"/>
    <property type="project" value="TreeGrafter"/>
</dbReference>
<dbReference type="RefSeq" id="WP_153346221.1">
    <property type="nucleotide sequence ID" value="NZ_WIVE01000070.1"/>
</dbReference>
<evidence type="ECO:0000256" key="4">
    <source>
        <dbReference type="ARBA" id="ARBA00022475"/>
    </source>
</evidence>
<dbReference type="GO" id="GO:0009055">
    <property type="term" value="F:electron transfer activity"/>
    <property type="evidence" value="ECO:0007669"/>
    <property type="project" value="InterPro"/>
</dbReference>
<keyword evidence="11 13" id="KW-0472">Membrane</keyword>
<keyword evidence="3" id="KW-0813">Transport</keyword>
<evidence type="ECO:0000256" key="10">
    <source>
        <dbReference type="ARBA" id="ARBA00023004"/>
    </source>
</evidence>
<keyword evidence="16" id="KW-1185">Reference proteome</keyword>
<sequence length="182" mass="19198">MALLNTRDRYGWVSILNHWTIAALILGLTVFGLVLEEMPRGPDKGALIDIHKTLGVLALALALARIGWSALQPHPAAMADASPKAVRARTIMHGLLIAATLALPISGILMSLYHDHAVSLLGLATIPAQGTVAWIAEPAGVVHALGGKLVLLLVAGHAVVSLKHHLWDRDPTLRRMLGTAGG</sequence>
<feature type="transmembrane region" description="Helical" evidence="13">
    <location>
        <begin position="91"/>
        <end position="110"/>
    </location>
</feature>
<keyword evidence="9 13" id="KW-1133">Transmembrane helix</keyword>
<evidence type="ECO:0000256" key="3">
    <source>
        <dbReference type="ARBA" id="ARBA00022448"/>
    </source>
</evidence>
<dbReference type="PANTHER" id="PTHR30529:SF7">
    <property type="entry name" value="CYTOCHROME B561 BACTERIAL_NI-HYDROGENASE DOMAIN-CONTAINING PROTEIN"/>
    <property type="match status" value="1"/>
</dbReference>
<keyword evidence="7" id="KW-0479">Metal-binding</keyword>
<dbReference type="PANTHER" id="PTHR30529">
    <property type="entry name" value="CYTOCHROME B561"/>
    <property type="match status" value="1"/>
</dbReference>
<keyword evidence="10" id="KW-0408">Iron</keyword>
<feature type="transmembrane region" description="Helical" evidence="13">
    <location>
        <begin position="12"/>
        <end position="34"/>
    </location>
</feature>
<dbReference type="GO" id="GO:0005886">
    <property type="term" value="C:plasma membrane"/>
    <property type="evidence" value="ECO:0007669"/>
    <property type="project" value="UniProtKB-SubCell"/>
</dbReference>
<organism evidence="15 16">
    <name type="scientific">Roseospira navarrensis</name>
    <dbReference type="NCBI Taxonomy" id="140058"/>
    <lineage>
        <taxon>Bacteria</taxon>
        <taxon>Pseudomonadati</taxon>
        <taxon>Pseudomonadota</taxon>
        <taxon>Alphaproteobacteria</taxon>
        <taxon>Rhodospirillales</taxon>
        <taxon>Rhodospirillaceae</taxon>
        <taxon>Roseospira</taxon>
    </lineage>
</organism>
<accession>A0A7X1ZIZ3</accession>
<evidence type="ECO:0000256" key="6">
    <source>
        <dbReference type="ARBA" id="ARBA00022692"/>
    </source>
</evidence>
<keyword evidence="6 13" id="KW-0812">Transmembrane</keyword>
<dbReference type="InterPro" id="IPR016174">
    <property type="entry name" value="Di-haem_cyt_TM"/>
</dbReference>
<dbReference type="Proteomes" id="UP000434582">
    <property type="component" value="Unassembled WGS sequence"/>
</dbReference>
<evidence type="ECO:0000256" key="2">
    <source>
        <dbReference type="ARBA" id="ARBA00004651"/>
    </source>
</evidence>
<gene>
    <name evidence="15" type="ORF">GHC57_16405</name>
</gene>
<name>A0A7X1ZIZ3_9PROT</name>
<protein>
    <submittedName>
        <fullName evidence="15">Cytochrome b</fullName>
    </submittedName>
</protein>
<evidence type="ECO:0000256" key="8">
    <source>
        <dbReference type="ARBA" id="ARBA00022982"/>
    </source>
</evidence>
<keyword evidence="5" id="KW-0349">Heme</keyword>
<comment type="caution">
    <text evidence="15">The sequence shown here is derived from an EMBL/GenBank/DDBJ whole genome shotgun (WGS) entry which is preliminary data.</text>
</comment>
<evidence type="ECO:0000256" key="12">
    <source>
        <dbReference type="ARBA" id="ARBA00037975"/>
    </source>
</evidence>
<feature type="transmembrane region" description="Helical" evidence="13">
    <location>
        <begin position="142"/>
        <end position="160"/>
    </location>
</feature>
<dbReference type="Pfam" id="PF01292">
    <property type="entry name" value="Ni_hydr_CYTB"/>
    <property type="match status" value="1"/>
</dbReference>
<evidence type="ECO:0000313" key="15">
    <source>
        <dbReference type="EMBL" id="MQX38100.1"/>
    </source>
</evidence>
<keyword evidence="4" id="KW-1003">Cell membrane</keyword>